<dbReference type="EMBL" id="UYJE01002032">
    <property type="protein sequence ID" value="VDI07311.1"/>
    <property type="molecule type" value="Genomic_DNA"/>
</dbReference>
<dbReference type="Gene3D" id="2.40.50.140">
    <property type="entry name" value="Nucleic acid-binding proteins"/>
    <property type="match status" value="1"/>
</dbReference>
<gene>
    <name evidence="1" type="ORF">MGAL_10B081909</name>
</gene>
<dbReference type="OrthoDB" id="6197893at2759"/>
<protein>
    <submittedName>
        <fullName evidence="1">Uncharacterized protein</fullName>
    </submittedName>
</protein>
<sequence length="153" mass="17644">MAKSMKCSDIYTTEKSRRRVLQLKSPEKEGPTLTVKMWGEKAQMTVPVRETSIRIKNIEVNNYKGQIEGNSTSLTEIEIDAEEEEIQGEVEGASFEENDMWIVVNRTLYNIKNNIMETLFPGYKFIPGKEITASVKGYKLTKLFQKNKRTKKE</sequence>
<evidence type="ECO:0000313" key="2">
    <source>
        <dbReference type="Proteomes" id="UP000596742"/>
    </source>
</evidence>
<reference evidence="1" key="1">
    <citation type="submission" date="2018-11" db="EMBL/GenBank/DDBJ databases">
        <authorList>
            <person name="Alioto T."/>
            <person name="Alioto T."/>
        </authorList>
    </citation>
    <scope>NUCLEOTIDE SEQUENCE</scope>
</reference>
<proteinExistence type="predicted"/>
<accession>A0A8B6CM86</accession>
<organism evidence="1 2">
    <name type="scientific">Mytilus galloprovincialis</name>
    <name type="common">Mediterranean mussel</name>
    <dbReference type="NCBI Taxonomy" id="29158"/>
    <lineage>
        <taxon>Eukaryota</taxon>
        <taxon>Metazoa</taxon>
        <taxon>Spiralia</taxon>
        <taxon>Lophotrochozoa</taxon>
        <taxon>Mollusca</taxon>
        <taxon>Bivalvia</taxon>
        <taxon>Autobranchia</taxon>
        <taxon>Pteriomorphia</taxon>
        <taxon>Mytilida</taxon>
        <taxon>Mytiloidea</taxon>
        <taxon>Mytilidae</taxon>
        <taxon>Mytilinae</taxon>
        <taxon>Mytilus</taxon>
    </lineage>
</organism>
<dbReference type="AlphaFoldDB" id="A0A8B6CM86"/>
<dbReference type="InterPro" id="IPR012340">
    <property type="entry name" value="NA-bd_OB-fold"/>
</dbReference>
<keyword evidence="2" id="KW-1185">Reference proteome</keyword>
<evidence type="ECO:0000313" key="1">
    <source>
        <dbReference type="EMBL" id="VDI07311.1"/>
    </source>
</evidence>
<comment type="caution">
    <text evidence="1">The sequence shown here is derived from an EMBL/GenBank/DDBJ whole genome shotgun (WGS) entry which is preliminary data.</text>
</comment>
<name>A0A8B6CM86_MYTGA</name>
<dbReference type="Proteomes" id="UP000596742">
    <property type="component" value="Unassembled WGS sequence"/>
</dbReference>
<dbReference type="SUPFAM" id="SSF50249">
    <property type="entry name" value="Nucleic acid-binding proteins"/>
    <property type="match status" value="1"/>
</dbReference>